<name>A0A926KRE8_9BACL</name>
<dbReference type="GO" id="GO:0005886">
    <property type="term" value="C:plasma membrane"/>
    <property type="evidence" value="ECO:0007669"/>
    <property type="project" value="UniProtKB-SubCell"/>
</dbReference>
<dbReference type="Pfam" id="PF12704">
    <property type="entry name" value="MacB_PCD"/>
    <property type="match status" value="1"/>
</dbReference>
<feature type="domain" description="ABC3 transporter permease C-terminal" evidence="8">
    <location>
        <begin position="285"/>
        <end position="398"/>
    </location>
</feature>
<evidence type="ECO:0000259" key="9">
    <source>
        <dbReference type="Pfam" id="PF12704"/>
    </source>
</evidence>
<dbReference type="Pfam" id="PF02687">
    <property type="entry name" value="FtsX"/>
    <property type="match status" value="2"/>
</dbReference>
<keyword evidence="4 7" id="KW-1133">Transmembrane helix</keyword>
<evidence type="ECO:0000256" key="2">
    <source>
        <dbReference type="ARBA" id="ARBA00022475"/>
    </source>
</evidence>
<evidence type="ECO:0000256" key="7">
    <source>
        <dbReference type="SAM" id="Phobius"/>
    </source>
</evidence>
<keyword evidence="2" id="KW-1003">Cell membrane</keyword>
<feature type="transmembrane region" description="Helical" evidence="7">
    <location>
        <begin position="375"/>
        <end position="400"/>
    </location>
</feature>
<feature type="domain" description="ABC3 transporter permease C-terminal" evidence="8">
    <location>
        <begin position="787"/>
        <end position="904"/>
    </location>
</feature>
<dbReference type="AlphaFoldDB" id="A0A926KRE8"/>
<dbReference type="PANTHER" id="PTHR30572">
    <property type="entry name" value="MEMBRANE COMPONENT OF TRANSPORTER-RELATED"/>
    <property type="match status" value="1"/>
</dbReference>
<feature type="transmembrane region" description="Helical" evidence="7">
    <location>
        <begin position="467"/>
        <end position="487"/>
    </location>
</feature>
<dbReference type="RefSeq" id="WP_188175915.1">
    <property type="nucleotide sequence ID" value="NZ_JACVVD010000006.1"/>
</dbReference>
<protein>
    <submittedName>
        <fullName evidence="10">ABC transporter permease</fullName>
    </submittedName>
</protein>
<dbReference type="Proteomes" id="UP000650466">
    <property type="component" value="Unassembled WGS sequence"/>
</dbReference>
<dbReference type="InterPro" id="IPR025857">
    <property type="entry name" value="MacB_PCD"/>
</dbReference>
<dbReference type="GO" id="GO:0022857">
    <property type="term" value="F:transmembrane transporter activity"/>
    <property type="evidence" value="ECO:0007669"/>
    <property type="project" value="TreeGrafter"/>
</dbReference>
<feature type="transmembrane region" description="Helical" evidence="7">
    <location>
        <begin position="43"/>
        <end position="66"/>
    </location>
</feature>
<feature type="transmembrane region" description="Helical" evidence="7">
    <location>
        <begin position="429"/>
        <end position="455"/>
    </location>
</feature>
<dbReference type="InterPro" id="IPR050250">
    <property type="entry name" value="Macrolide_Exporter_MacB"/>
</dbReference>
<feature type="transmembrane region" description="Helical" evidence="7">
    <location>
        <begin position="834"/>
        <end position="857"/>
    </location>
</feature>
<feature type="transmembrane region" description="Helical" evidence="7">
    <location>
        <begin position="334"/>
        <end position="355"/>
    </location>
</feature>
<evidence type="ECO:0000256" key="3">
    <source>
        <dbReference type="ARBA" id="ARBA00022692"/>
    </source>
</evidence>
<evidence type="ECO:0000313" key="10">
    <source>
        <dbReference type="EMBL" id="MBD0382132.1"/>
    </source>
</evidence>
<organism evidence="10 11">
    <name type="scientific">Paenibacillus sedimenti</name>
    <dbReference type="NCBI Taxonomy" id="2770274"/>
    <lineage>
        <taxon>Bacteria</taxon>
        <taxon>Bacillati</taxon>
        <taxon>Bacillota</taxon>
        <taxon>Bacilli</taxon>
        <taxon>Bacillales</taxon>
        <taxon>Paenibacillaceae</taxon>
        <taxon>Paenibacillus</taxon>
    </lineage>
</organism>
<evidence type="ECO:0000256" key="5">
    <source>
        <dbReference type="ARBA" id="ARBA00023136"/>
    </source>
</evidence>
<evidence type="ECO:0000256" key="1">
    <source>
        <dbReference type="ARBA" id="ARBA00004651"/>
    </source>
</evidence>
<dbReference type="PANTHER" id="PTHR30572:SF4">
    <property type="entry name" value="ABC TRANSPORTER PERMEASE YTRF"/>
    <property type="match status" value="1"/>
</dbReference>
<evidence type="ECO:0000256" key="6">
    <source>
        <dbReference type="ARBA" id="ARBA00038076"/>
    </source>
</evidence>
<reference evidence="10" key="1">
    <citation type="submission" date="2020-09" db="EMBL/GenBank/DDBJ databases">
        <title>Draft Genome Sequence of Paenibacillus sp. WST5.</title>
        <authorList>
            <person name="Bao Z."/>
        </authorList>
    </citation>
    <scope>NUCLEOTIDE SEQUENCE</scope>
    <source>
        <strain evidence="10">WST5</strain>
    </source>
</reference>
<dbReference type="InterPro" id="IPR003838">
    <property type="entry name" value="ABC3_permease_C"/>
</dbReference>
<keyword evidence="11" id="KW-1185">Reference proteome</keyword>
<comment type="subcellular location">
    <subcellularLocation>
        <location evidence="1">Cell membrane</location>
        <topology evidence="1">Multi-pass membrane protein</topology>
    </subcellularLocation>
</comment>
<accession>A0A926KRE8</accession>
<feature type="transmembrane region" description="Helical" evidence="7">
    <location>
        <begin position="782"/>
        <end position="803"/>
    </location>
</feature>
<evidence type="ECO:0000256" key="4">
    <source>
        <dbReference type="ARBA" id="ARBA00022989"/>
    </source>
</evidence>
<feature type="domain" description="MacB-like periplasmic core" evidence="9">
    <location>
        <begin position="42"/>
        <end position="234"/>
    </location>
</feature>
<feature type="transmembrane region" description="Helical" evidence="7">
    <location>
        <begin position="277"/>
        <end position="301"/>
    </location>
</feature>
<sequence>MMYLLLNIPLMLLILYALFIGTRYPHIRRMAIRNLLQNKTGTVLTVLGLSVSMALIIILLTANYSLGRSTDDYLKSHFGAIDYEVHGVNQRSLQHYFFNEQEMEQLKQATASLSKVLPIVSYTVSMIHHQHGADDTAFPNVLVMGVNLSDAIRFDPDLPADQLSQSLPADGVILSASAAVKLKARAGDTVHIVDLLDREHPFRVEQIIEDTGLVGYRGVQRAYATAIITLDSARTLFGLGDGTYMSALVSGYSPPLPWDTVAVKQNDSRQLSDSTTFVTYLFGVASVNAVIMGVVLVLNLFRLLSEERRQETGILRSIGFSRVDLKRMLRLEGLMLCIAAGMLGVISGTGLGMLLMNRIGQLFGQNPEVERVLHYYPDVTVVMAGCSIGTTIVYACIWFVSNKASGLPVTSLLRPAFMLSKPQHLSTRFYLYSLYAWFVIALAVSIGVIVSIPALSRQLLGNLDNPYGIVISILIIPLVAFAMPRWLEWGFEWMRPAFRRVPAVYGMLSMTIRNVADSPVRSGFMILMFCSVSCFIGFSVVMSSYLQAVVDQSDPRRTIGGYDLFAYHYYSVDKRVIHSEELGGMLSRNGIDPGKFQYAAVTELPWKTGRGQYGEIQYMINGIDRAYAETNRMKLTEFEPGFTGEQDVWMETANNPNVIIVSSDSLRLFGSGTNLIRLGDRVELQVAGKTVSKRIIGIAKEETSGYPFAFGIWMNQAETVRLGQEEKRLHSALLFSFPTAKEARDLQPQLERALAKHNAAPVYNIVDSENNYYVSMNVLTSFFQNFNALAMWIGIVGLAIVLVRMSKQRRHQLGVLRAIGIPPRWLHYHIWTEAVLAGGLGITAGFIIGAGFCYFIIQPEQAFGNDLPSITIPYVRLCAAFAISALVVALCAYVTAIRVYRIPPADATKYLR</sequence>
<gene>
    <name evidence="10" type="ORF">ICC18_18600</name>
</gene>
<proteinExistence type="inferred from homology"/>
<dbReference type="EMBL" id="JACVVD010000006">
    <property type="protein sequence ID" value="MBD0382132.1"/>
    <property type="molecule type" value="Genomic_DNA"/>
</dbReference>
<keyword evidence="3 7" id="KW-0812">Transmembrane</keyword>
<evidence type="ECO:0000259" key="8">
    <source>
        <dbReference type="Pfam" id="PF02687"/>
    </source>
</evidence>
<keyword evidence="5 7" id="KW-0472">Membrane</keyword>
<feature type="transmembrane region" description="Helical" evidence="7">
    <location>
        <begin position="523"/>
        <end position="546"/>
    </location>
</feature>
<feature type="transmembrane region" description="Helical" evidence="7">
    <location>
        <begin position="877"/>
        <end position="900"/>
    </location>
</feature>
<comment type="caution">
    <text evidence="10">The sequence shown here is derived from an EMBL/GenBank/DDBJ whole genome shotgun (WGS) entry which is preliminary data.</text>
</comment>
<evidence type="ECO:0000313" key="11">
    <source>
        <dbReference type="Proteomes" id="UP000650466"/>
    </source>
</evidence>
<comment type="similarity">
    <text evidence="6">Belongs to the ABC-4 integral membrane protein family.</text>
</comment>
<feature type="transmembrane region" description="Helical" evidence="7">
    <location>
        <begin position="6"/>
        <end position="22"/>
    </location>
</feature>